<name>A0AAD5DC83_AMBAR</name>
<keyword evidence="4" id="KW-0418">Kinase</keyword>
<dbReference type="GO" id="GO:0005524">
    <property type="term" value="F:ATP binding"/>
    <property type="evidence" value="ECO:0007669"/>
    <property type="project" value="UniProtKB-KW"/>
</dbReference>
<feature type="compositionally biased region" description="Low complexity" evidence="6">
    <location>
        <begin position="127"/>
        <end position="139"/>
    </location>
</feature>
<evidence type="ECO:0000256" key="6">
    <source>
        <dbReference type="SAM" id="MobiDB-lite"/>
    </source>
</evidence>
<feature type="region of interest" description="Disordered" evidence="6">
    <location>
        <begin position="123"/>
        <end position="149"/>
    </location>
</feature>
<feature type="domain" description="S-locus receptor kinase C-terminal" evidence="8">
    <location>
        <begin position="104"/>
        <end position="149"/>
    </location>
</feature>
<gene>
    <name evidence="9" type="ORF">M8C21_003150</name>
</gene>
<dbReference type="GO" id="GO:0005886">
    <property type="term" value="C:plasma membrane"/>
    <property type="evidence" value="ECO:0007669"/>
    <property type="project" value="TreeGrafter"/>
</dbReference>
<dbReference type="SUPFAM" id="SSF56112">
    <property type="entry name" value="Protein kinase-like (PK-like)"/>
    <property type="match status" value="1"/>
</dbReference>
<accession>A0AAD5DC83</accession>
<keyword evidence="3" id="KW-0547">Nucleotide-binding</keyword>
<feature type="compositionally biased region" description="Polar residues" evidence="6">
    <location>
        <begin position="140"/>
        <end position="149"/>
    </location>
</feature>
<feature type="domain" description="Serine-threonine/tyrosine-protein kinase catalytic" evidence="7">
    <location>
        <begin position="1"/>
        <end position="102"/>
    </location>
</feature>
<keyword evidence="1" id="KW-0723">Serine/threonine-protein kinase</keyword>
<evidence type="ECO:0000313" key="9">
    <source>
        <dbReference type="EMBL" id="KAI7757037.1"/>
    </source>
</evidence>
<proteinExistence type="predicted"/>
<dbReference type="Pfam" id="PF11883">
    <property type="entry name" value="DUF3403"/>
    <property type="match status" value="1"/>
</dbReference>
<evidence type="ECO:0000256" key="3">
    <source>
        <dbReference type="ARBA" id="ARBA00022741"/>
    </source>
</evidence>
<evidence type="ECO:0000256" key="1">
    <source>
        <dbReference type="ARBA" id="ARBA00022527"/>
    </source>
</evidence>
<keyword evidence="5" id="KW-0067">ATP-binding</keyword>
<evidence type="ECO:0000256" key="4">
    <source>
        <dbReference type="ARBA" id="ARBA00022777"/>
    </source>
</evidence>
<evidence type="ECO:0000256" key="2">
    <source>
        <dbReference type="ARBA" id="ARBA00022679"/>
    </source>
</evidence>
<dbReference type="InterPro" id="IPR011009">
    <property type="entry name" value="Kinase-like_dom_sf"/>
</dbReference>
<dbReference type="EMBL" id="JAMZMK010000192">
    <property type="protein sequence ID" value="KAI7757037.1"/>
    <property type="molecule type" value="Genomic_DNA"/>
</dbReference>
<dbReference type="AlphaFoldDB" id="A0AAD5DC83"/>
<evidence type="ECO:0000256" key="5">
    <source>
        <dbReference type="ARBA" id="ARBA00022840"/>
    </source>
</evidence>
<evidence type="ECO:0000259" key="8">
    <source>
        <dbReference type="Pfam" id="PF11883"/>
    </source>
</evidence>
<dbReference type="PANTHER" id="PTHR27002">
    <property type="entry name" value="RECEPTOR-LIKE SERINE/THREONINE-PROTEIN KINASE SD1-8"/>
    <property type="match status" value="1"/>
</dbReference>
<dbReference type="InterPro" id="IPR021820">
    <property type="entry name" value="S-locus_recpt_kinase_C"/>
</dbReference>
<protein>
    <submittedName>
        <fullName evidence="9">Uncharacterized protein</fullName>
    </submittedName>
</protein>
<comment type="caution">
    <text evidence="9">The sequence shown here is derived from an EMBL/GenBank/DDBJ whole genome shotgun (WGS) entry which is preliminary data.</text>
</comment>
<dbReference type="PANTHER" id="PTHR27002:SF1095">
    <property type="entry name" value="G-TYPE LECTIN S-RECEPTOR-LIKE SERINE_THREONINE-PROTEIN KINASE RKS1"/>
    <property type="match status" value="1"/>
</dbReference>
<dbReference type="Pfam" id="PF07714">
    <property type="entry name" value="PK_Tyr_Ser-Thr"/>
    <property type="match status" value="1"/>
</dbReference>
<dbReference type="Gene3D" id="1.10.510.10">
    <property type="entry name" value="Transferase(Phosphotransferase) domain 1"/>
    <property type="match status" value="1"/>
</dbReference>
<dbReference type="InterPro" id="IPR001245">
    <property type="entry name" value="Ser-Thr/Tyr_kinase_cat_dom"/>
</dbReference>
<reference evidence="9" key="1">
    <citation type="submission" date="2022-06" db="EMBL/GenBank/DDBJ databases">
        <title>Uncovering the hologenomic basis of an extraordinary plant invasion.</title>
        <authorList>
            <person name="Bieker V.C."/>
            <person name="Martin M.D."/>
            <person name="Gilbert T."/>
            <person name="Hodgins K."/>
            <person name="Battlay P."/>
            <person name="Petersen B."/>
            <person name="Wilson J."/>
        </authorList>
    </citation>
    <scope>NUCLEOTIDE SEQUENCE</scope>
    <source>
        <strain evidence="9">AA19_3_7</strain>
        <tissue evidence="9">Leaf</tissue>
    </source>
</reference>
<organism evidence="9 10">
    <name type="scientific">Ambrosia artemisiifolia</name>
    <name type="common">Common ragweed</name>
    <dbReference type="NCBI Taxonomy" id="4212"/>
    <lineage>
        <taxon>Eukaryota</taxon>
        <taxon>Viridiplantae</taxon>
        <taxon>Streptophyta</taxon>
        <taxon>Embryophyta</taxon>
        <taxon>Tracheophyta</taxon>
        <taxon>Spermatophyta</taxon>
        <taxon>Magnoliopsida</taxon>
        <taxon>eudicotyledons</taxon>
        <taxon>Gunneridae</taxon>
        <taxon>Pentapetalae</taxon>
        <taxon>asterids</taxon>
        <taxon>campanulids</taxon>
        <taxon>Asterales</taxon>
        <taxon>Asteraceae</taxon>
        <taxon>Asteroideae</taxon>
        <taxon>Heliantheae alliance</taxon>
        <taxon>Heliantheae</taxon>
        <taxon>Ambrosia</taxon>
    </lineage>
</organism>
<dbReference type="GO" id="GO:0004674">
    <property type="term" value="F:protein serine/threonine kinase activity"/>
    <property type="evidence" value="ECO:0007669"/>
    <property type="project" value="UniProtKB-KW"/>
</dbReference>
<dbReference type="Proteomes" id="UP001206925">
    <property type="component" value="Unassembled WGS sequence"/>
</dbReference>
<keyword evidence="10" id="KW-1185">Reference proteome</keyword>
<evidence type="ECO:0000259" key="7">
    <source>
        <dbReference type="Pfam" id="PF07714"/>
    </source>
</evidence>
<keyword evidence="2" id="KW-0808">Transferase</keyword>
<sequence length="149" mass="16492">MSPEYAGDGIFSVKSDIFSFGVLVLEIVSGKKNRGFFHEDHNHNLLGHAWRLHREGKTLELADASVIETGQTVEMLLCIHVGLLCVQHNPGDRPNMSTVVMMLSSDGQLPEPKEPGFYTQDDRFGPENSSSIQNENSNNGLTITILNPR</sequence>
<evidence type="ECO:0000313" key="10">
    <source>
        <dbReference type="Proteomes" id="UP001206925"/>
    </source>
</evidence>